<evidence type="ECO:0000313" key="4">
    <source>
        <dbReference type="EMBL" id="CAD8083802.1"/>
    </source>
</evidence>
<protein>
    <recommendedName>
        <fullName evidence="3">G8 domain-containing protein</fullName>
    </recommendedName>
</protein>
<reference evidence="4" key="1">
    <citation type="submission" date="2021-01" db="EMBL/GenBank/DDBJ databases">
        <authorList>
            <consortium name="Genoscope - CEA"/>
            <person name="William W."/>
        </authorList>
    </citation>
    <scope>NUCLEOTIDE SEQUENCE</scope>
</reference>
<keyword evidence="1" id="KW-0732">Signal</keyword>
<gene>
    <name evidence="4" type="ORF">PPRIM_AZ9-3.1.T0710003</name>
</gene>
<sequence>MGNKMIGCNQCKIDTHGKNRTPSWTLLSQKTTNDCKLVVGDEIIIPSSKQAQREAENRKIVSISSDKRTLTLNETLNFIHETVLEHFDAVEFLRKVEVGCLTRIIRIQGDQMNYHGVHIYIQGKQNEVTEAKLKMQKNSQLISIMMEQFQTHILEAITFTIQMLVVQNYKVYHIWMLHITFATTLLATLSTFKMVMKCTKLLNSILQLLLNHLANYINQMQQQQPSELQILRIYFSIIEQVEHNGWILFSIQIKTFWCCIQTKYQYEQYVGVEILLFGIKIQYKLQKIAIDHFNTQVLKNLVFYSDSTILFKEEQKSQIPFKLKLSFRNSKSQYLQQWQLVQRQNYMILQNFYLCQIKNTTILSCTIWNLLQGDLHIFMTFLQKYKRNDQTFLYGQMVDYQQQEKMQQYLMNTLSLLTQNCQNLIQFQIQENYGLIMEEQLLQYKQERSLQEAINPKFHFKVVYFLAKALIMDKHTLENVRSSMFGLKGIQQMDWLLRSDQFFSPFLVTIQEQWEGQN</sequence>
<proteinExistence type="predicted"/>
<evidence type="ECO:0000313" key="5">
    <source>
        <dbReference type="Proteomes" id="UP000688137"/>
    </source>
</evidence>
<organism evidence="4 5">
    <name type="scientific">Paramecium primaurelia</name>
    <dbReference type="NCBI Taxonomy" id="5886"/>
    <lineage>
        <taxon>Eukaryota</taxon>
        <taxon>Sar</taxon>
        <taxon>Alveolata</taxon>
        <taxon>Ciliophora</taxon>
        <taxon>Intramacronucleata</taxon>
        <taxon>Oligohymenophorea</taxon>
        <taxon>Peniculida</taxon>
        <taxon>Parameciidae</taxon>
        <taxon>Paramecium</taxon>
    </lineage>
</organism>
<comment type="caution">
    <text evidence="4">The sequence shown here is derived from an EMBL/GenBank/DDBJ whole genome shotgun (WGS) entry which is preliminary data.</text>
</comment>
<keyword evidence="2" id="KW-1133">Transmembrane helix</keyword>
<accession>A0A8S1MX20</accession>
<dbReference type="PANTHER" id="PTHR46769">
    <property type="entry name" value="POLYCYSTIC KIDNEY AND HEPATIC DISEASE 1 (AUTOSOMAL RECESSIVE)-LIKE 1"/>
    <property type="match status" value="1"/>
</dbReference>
<dbReference type="PROSITE" id="PS51484">
    <property type="entry name" value="G8"/>
    <property type="match status" value="1"/>
</dbReference>
<dbReference type="EMBL" id="CAJJDM010000074">
    <property type="protein sequence ID" value="CAD8083802.1"/>
    <property type="molecule type" value="Genomic_DNA"/>
</dbReference>
<evidence type="ECO:0000256" key="1">
    <source>
        <dbReference type="ARBA" id="ARBA00022729"/>
    </source>
</evidence>
<evidence type="ECO:0000259" key="3">
    <source>
        <dbReference type="PROSITE" id="PS51484"/>
    </source>
</evidence>
<dbReference type="Proteomes" id="UP000688137">
    <property type="component" value="Unassembled WGS sequence"/>
</dbReference>
<keyword evidence="2" id="KW-0472">Membrane</keyword>
<feature type="transmembrane region" description="Helical" evidence="2">
    <location>
        <begin position="172"/>
        <end position="192"/>
    </location>
</feature>
<keyword evidence="5" id="KW-1185">Reference proteome</keyword>
<feature type="domain" description="G8" evidence="3">
    <location>
        <begin position="1"/>
        <end position="29"/>
    </location>
</feature>
<evidence type="ECO:0000256" key="2">
    <source>
        <dbReference type="SAM" id="Phobius"/>
    </source>
</evidence>
<dbReference type="InterPro" id="IPR052387">
    <property type="entry name" value="Fibrocystin"/>
</dbReference>
<dbReference type="InterPro" id="IPR019316">
    <property type="entry name" value="G8_domain"/>
</dbReference>
<name>A0A8S1MX20_PARPR</name>
<dbReference type="PANTHER" id="PTHR46769:SF2">
    <property type="entry name" value="FIBROCYSTIN-L ISOFORM 2 PRECURSOR-RELATED"/>
    <property type="match status" value="1"/>
</dbReference>
<keyword evidence="2" id="KW-0812">Transmembrane</keyword>
<dbReference type="AlphaFoldDB" id="A0A8S1MX20"/>